<organism evidence="4 5">
    <name type="scientific">Acidithiobacillus thiooxidans</name>
    <name type="common">Thiobacillus thiooxidans</name>
    <dbReference type="NCBI Taxonomy" id="930"/>
    <lineage>
        <taxon>Bacteria</taxon>
        <taxon>Pseudomonadati</taxon>
        <taxon>Pseudomonadota</taxon>
        <taxon>Acidithiobacillia</taxon>
        <taxon>Acidithiobacillales</taxon>
        <taxon>Acidithiobacillaceae</taxon>
        <taxon>Acidithiobacillus</taxon>
    </lineage>
</organism>
<evidence type="ECO:0000256" key="2">
    <source>
        <dbReference type="ARBA" id="ARBA00022803"/>
    </source>
</evidence>
<evidence type="ECO:0000256" key="1">
    <source>
        <dbReference type="ARBA" id="ARBA00022737"/>
    </source>
</evidence>
<dbReference type="InterPro" id="IPR011990">
    <property type="entry name" value="TPR-like_helical_dom_sf"/>
</dbReference>
<dbReference type="Pfam" id="PF13469">
    <property type="entry name" value="Sulfotransfer_3"/>
    <property type="match status" value="1"/>
</dbReference>
<keyword evidence="2 3" id="KW-0802">TPR repeat</keyword>
<dbReference type="Gene3D" id="1.25.40.10">
    <property type="entry name" value="Tetratricopeptide repeat domain"/>
    <property type="match status" value="5"/>
</dbReference>
<dbReference type="InterPro" id="IPR027417">
    <property type="entry name" value="P-loop_NTPase"/>
</dbReference>
<name>A0A1C2ISY3_ACITH</name>
<dbReference type="InterPro" id="IPR051685">
    <property type="entry name" value="Ycf3/AcsC/BcsC/TPR_MFPF"/>
</dbReference>
<feature type="repeat" description="TPR" evidence="3">
    <location>
        <begin position="114"/>
        <end position="147"/>
    </location>
</feature>
<sequence>MSEPHQAPTMTLPEALQRAQAHWQAGQAAQAEHLCQRILASFPGQPDALHLLGLMAHAYGRLDPAIEHLRQACASPQAAAVYWSNLAEMLRQRGQLTEGERAAREALARNPQLSGAWNNLGILLQEMGRFDESREYLERVRAVEPENPRVLNNLGNTCLRQRDFSSAERYWRQAMAIDPAYPQPYSNLAKLLTDRGEIEAAIEAGRRAITLDPHLTDAYINLAAAEQERQNPAAALRWVEALLAFQPRNGQAWSTKATLLKEAERLPEALQAAEQAVQHAPESADAEYARGSVLQALGRHEEALAAYAKAGELPGVKAEDALISQAVLHMEQGARTEAERFFERTIERFPRSASAWYNWADLHRFTREDALLPRMQALLEQELLPRDRMLLDFALGKAHLDLQDSQRAFAHLHAGNAAKRATFSYDPAQADALAERIITLFPKDKWHIPSISQAATEAIPVFVVGMPRSGTSLIEQILASHSAIHGAGELSDLRRIVDAVGIYPEALVSLPPEQLRSLGQQYRDRITPLADKARYLVDKMPANFFYAGLVPLLLPEAKIIHCRRDPVDTCLSCYSKNFSGEQRFSYDLQELGRFYRAYARLMEHWRHILPASQFLEVDYEAVVDDQEDQTRRLLDFLGLDWEPGCKHFYETRRAVKTASVNQVRKPIYRSSVGRWKIHAAQLQPLLEALEIDPDA</sequence>
<dbReference type="Pfam" id="PF13174">
    <property type="entry name" value="TPR_6"/>
    <property type="match status" value="1"/>
</dbReference>
<dbReference type="EMBL" id="LWSA01000030">
    <property type="protein sequence ID" value="OCX76130.1"/>
    <property type="molecule type" value="Genomic_DNA"/>
</dbReference>
<proteinExistence type="predicted"/>
<dbReference type="Pfam" id="PF13424">
    <property type="entry name" value="TPR_12"/>
    <property type="match status" value="1"/>
</dbReference>
<dbReference type="RefSeq" id="WP_024893969.1">
    <property type="nucleotide sequence ID" value="NZ_LWRZ01000026.1"/>
</dbReference>
<dbReference type="SUPFAM" id="SSF48452">
    <property type="entry name" value="TPR-like"/>
    <property type="match status" value="2"/>
</dbReference>
<dbReference type="InterPro" id="IPR019734">
    <property type="entry name" value="TPR_rpt"/>
</dbReference>
<evidence type="ECO:0000313" key="4">
    <source>
        <dbReference type="EMBL" id="OCX76130.1"/>
    </source>
</evidence>
<dbReference type="Gene3D" id="3.40.50.300">
    <property type="entry name" value="P-loop containing nucleotide triphosphate hydrolases"/>
    <property type="match status" value="1"/>
</dbReference>
<dbReference type="PROSITE" id="PS50005">
    <property type="entry name" value="TPR"/>
    <property type="match status" value="3"/>
</dbReference>
<feature type="repeat" description="TPR" evidence="3">
    <location>
        <begin position="148"/>
        <end position="181"/>
    </location>
</feature>
<dbReference type="AlphaFoldDB" id="A0A1C2ISY3"/>
<gene>
    <name evidence="4" type="ORF">A6P07_03260</name>
</gene>
<dbReference type="Pfam" id="PF13432">
    <property type="entry name" value="TPR_16"/>
    <property type="match status" value="2"/>
</dbReference>
<dbReference type="SUPFAM" id="SSF52540">
    <property type="entry name" value="P-loop containing nucleoside triphosphate hydrolases"/>
    <property type="match status" value="1"/>
</dbReference>
<dbReference type="PANTHER" id="PTHR44943:SF4">
    <property type="entry name" value="TPR REPEAT-CONTAINING PROTEIN MJ0798"/>
    <property type="match status" value="1"/>
</dbReference>
<keyword evidence="1" id="KW-0677">Repeat</keyword>
<dbReference type="PANTHER" id="PTHR44943">
    <property type="entry name" value="CELLULOSE SYNTHASE OPERON PROTEIN C"/>
    <property type="match status" value="1"/>
</dbReference>
<reference evidence="4 5" key="1">
    <citation type="journal article" date="2016" name="Int. J. Mol. Sci.">
        <title>Comparative genomics of the extreme acidophile Acidithiobacillus thiooxidans reveals intraspecific divergence and niche adaptation.</title>
        <authorList>
            <person name="Zhang X."/>
            <person name="Feng X."/>
            <person name="Tao J."/>
            <person name="Ma L."/>
            <person name="Xiao Y."/>
            <person name="Liang Y."/>
            <person name="Liu X."/>
            <person name="Yin H."/>
        </authorList>
    </citation>
    <scope>NUCLEOTIDE SEQUENCE [LARGE SCALE GENOMIC DNA]</scope>
    <source>
        <strain evidence="4 5">A02</strain>
    </source>
</reference>
<feature type="repeat" description="TPR" evidence="3">
    <location>
        <begin position="182"/>
        <end position="215"/>
    </location>
</feature>
<protein>
    <submittedName>
        <fullName evidence="4">Uncharacterized protein</fullName>
    </submittedName>
</protein>
<evidence type="ECO:0000256" key="3">
    <source>
        <dbReference type="PROSITE-ProRule" id="PRU00339"/>
    </source>
</evidence>
<accession>A0A1C2ISY3</accession>
<dbReference type="Pfam" id="PF13181">
    <property type="entry name" value="TPR_8"/>
    <property type="match status" value="1"/>
</dbReference>
<dbReference type="Proteomes" id="UP000094893">
    <property type="component" value="Unassembled WGS sequence"/>
</dbReference>
<evidence type="ECO:0000313" key="5">
    <source>
        <dbReference type="Proteomes" id="UP000094893"/>
    </source>
</evidence>
<comment type="caution">
    <text evidence="4">The sequence shown here is derived from an EMBL/GenBank/DDBJ whole genome shotgun (WGS) entry which is preliminary data.</text>
</comment>
<dbReference type="SMART" id="SM00028">
    <property type="entry name" value="TPR"/>
    <property type="match status" value="10"/>
</dbReference>